<keyword evidence="4 9" id="KW-0645">Protease</keyword>
<evidence type="ECO:0000256" key="7">
    <source>
        <dbReference type="ARBA" id="ARBA00022833"/>
    </source>
</evidence>
<evidence type="ECO:0000256" key="3">
    <source>
        <dbReference type="ARBA" id="ARBA00022438"/>
    </source>
</evidence>
<name>A0A9D1AHH8_9FIRM</name>
<dbReference type="Gene3D" id="3.40.630.10">
    <property type="entry name" value="Zn peptidases"/>
    <property type="match status" value="1"/>
</dbReference>
<protein>
    <recommendedName>
        <fullName evidence="10">M18 family aminopeptidase</fullName>
        <ecNumber evidence="10">3.4.11.-</ecNumber>
    </recommendedName>
</protein>
<dbReference type="SUPFAM" id="SSF53187">
    <property type="entry name" value="Zn-dependent exopeptidases"/>
    <property type="match status" value="1"/>
</dbReference>
<dbReference type="EC" id="3.4.11.-" evidence="10"/>
<dbReference type="AlphaFoldDB" id="A0A9D1AHH8"/>
<keyword evidence="3 9" id="KW-0031">Aminopeptidase</keyword>
<evidence type="ECO:0000256" key="2">
    <source>
        <dbReference type="ARBA" id="ARBA00008290"/>
    </source>
</evidence>
<keyword evidence="5 9" id="KW-0479">Metal-binding</keyword>
<evidence type="ECO:0000313" key="11">
    <source>
        <dbReference type="EMBL" id="HIR40013.1"/>
    </source>
</evidence>
<proteinExistence type="inferred from homology"/>
<comment type="cofactor">
    <cofactor evidence="1 10">
        <name>Zn(2+)</name>
        <dbReference type="ChEBI" id="CHEBI:29105"/>
    </cofactor>
</comment>
<keyword evidence="8 9" id="KW-0482">Metalloprotease</keyword>
<dbReference type="InterPro" id="IPR001948">
    <property type="entry name" value="Peptidase_M18"/>
</dbReference>
<dbReference type="NCBIfam" id="NF002600">
    <property type="entry name" value="PRK02256.1"/>
    <property type="match status" value="1"/>
</dbReference>
<dbReference type="GO" id="GO:0004177">
    <property type="term" value="F:aminopeptidase activity"/>
    <property type="evidence" value="ECO:0007669"/>
    <property type="project" value="UniProtKB-KW"/>
</dbReference>
<dbReference type="Pfam" id="PF02127">
    <property type="entry name" value="Peptidase_M18"/>
    <property type="match status" value="1"/>
</dbReference>
<dbReference type="GO" id="GO:0005737">
    <property type="term" value="C:cytoplasm"/>
    <property type="evidence" value="ECO:0007669"/>
    <property type="project" value="UniProtKB-ARBA"/>
</dbReference>
<dbReference type="Gene3D" id="2.30.250.10">
    <property type="entry name" value="Aminopeptidase i, Domain 2"/>
    <property type="match status" value="1"/>
</dbReference>
<keyword evidence="7 9" id="KW-0862">Zinc</keyword>
<accession>A0A9D1AHH8</accession>
<dbReference type="EMBL" id="DVHB01000112">
    <property type="protein sequence ID" value="HIR40013.1"/>
    <property type="molecule type" value="Genomic_DNA"/>
</dbReference>
<dbReference type="SUPFAM" id="SSF101821">
    <property type="entry name" value="Aminopeptidase/glucanase lid domain"/>
    <property type="match status" value="1"/>
</dbReference>
<organism evidence="11 12">
    <name type="scientific">Candidatus Coproplasma stercoripullorum</name>
    <dbReference type="NCBI Taxonomy" id="2840751"/>
    <lineage>
        <taxon>Bacteria</taxon>
        <taxon>Bacillati</taxon>
        <taxon>Bacillota</taxon>
        <taxon>Clostridia</taxon>
        <taxon>Eubacteriales</taxon>
        <taxon>Candidatus Coproplasma</taxon>
    </lineage>
</organism>
<evidence type="ECO:0000256" key="9">
    <source>
        <dbReference type="RuleBase" id="RU004386"/>
    </source>
</evidence>
<sequence length="467" mass="51628">MAEKTKGQELFEELAYKKKNYFSEASDNERAAMFGYAEGYKAFLDAAKTEREACAVAVDMAKKAGFSEYRFGDKLKAGDKRYFINRGKSVVVFRVGTKNLEEDGFRLIASHIDAPRVDIKQNPLYEDSGMCFLKTHYYGGIKKYQWTAIPLALHGVVILKDGKKVEIKVGEDESDPVFYINDLLPHLGAEQMAKGGAKIIEGEQLNVVVGGMPYDDEKVDKKLKLNILNILNEKYGMCEEDFLSAELSAVPAFKARDIGFDRAFIGAYGHDDRVCAYPALTAVLDNESEHTVMALLVDKEEIGSEGNTGMQSKIYADLMEDICEAMGASYRKTRFVSKCLSSDVTAAYDPNFYEVFERQKMNSAIISCGTCMNKFTGARGKSGSNDANAEFVGEVRAMFAKEGVVWQTAELGKVDGGGGGTVAKFLANLNIETVDLGVPVISMHAPWELISKADLYSNYRAFIAFMK</sequence>
<dbReference type="GO" id="GO:0006508">
    <property type="term" value="P:proteolysis"/>
    <property type="evidence" value="ECO:0007669"/>
    <property type="project" value="UniProtKB-KW"/>
</dbReference>
<dbReference type="GO" id="GO:0008237">
    <property type="term" value="F:metallopeptidase activity"/>
    <property type="evidence" value="ECO:0007669"/>
    <property type="project" value="UniProtKB-KW"/>
</dbReference>
<reference evidence="11" key="2">
    <citation type="journal article" date="2021" name="PeerJ">
        <title>Extensive microbial diversity within the chicken gut microbiome revealed by metagenomics and culture.</title>
        <authorList>
            <person name="Gilroy R."/>
            <person name="Ravi A."/>
            <person name="Getino M."/>
            <person name="Pursley I."/>
            <person name="Horton D.L."/>
            <person name="Alikhan N.F."/>
            <person name="Baker D."/>
            <person name="Gharbi K."/>
            <person name="Hall N."/>
            <person name="Watson M."/>
            <person name="Adriaenssens E.M."/>
            <person name="Foster-Nyarko E."/>
            <person name="Jarju S."/>
            <person name="Secka A."/>
            <person name="Antonio M."/>
            <person name="Oren A."/>
            <person name="Chaudhuri R.R."/>
            <person name="La Ragione R."/>
            <person name="Hildebrand F."/>
            <person name="Pallen M.J."/>
        </authorList>
    </citation>
    <scope>NUCLEOTIDE SEQUENCE</scope>
    <source>
        <strain evidence="11">ChiW25-3613</strain>
    </source>
</reference>
<evidence type="ECO:0000256" key="1">
    <source>
        <dbReference type="ARBA" id="ARBA00001947"/>
    </source>
</evidence>
<comment type="similarity">
    <text evidence="2 9">Belongs to the peptidase M18 family.</text>
</comment>
<evidence type="ECO:0000256" key="6">
    <source>
        <dbReference type="ARBA" id="ARBA00022801"/>
    </source>
</evidence>
<dbReference type="PRINTS" id="PR00932">
    <property type="entry name" value="AMINO1PTASE"/>
</dbReference>
<keyword evidence="6 9" id="KW-0378">Hydrolase</keyword>
<evidence type="ECO:0000256" key="8">
    <source>
        <dbReference type="ARBA" id="ARBA00023049"/>
    </source>
</evidence>
<evidence type="ECO:0000256" key="5">
    <source>
        <dbReference type="ARBA" id="ARBA00022723"/>
    </source>
</evidence>
<evidence type="ECO:0000313" key="12">
    <source>
        <dbReference type="Proteomes" id="UP000824179"/>
    </source>
</evidence>
<dbReference type="PANTHER" id="PTHR28570">
    <property type="entry name" value="ASPARTYL AMINOPEPTIDASE"/>
    <property type="match status" value="1"/>
</dbReference>
<reference evidence="11" key="1">
    <citation type="submission" date="2020-10" db="EMBL/GenBank/DDBJ databases">
        <authorList>
            <person name="Gilroy R."/>
        </authorList>
    </citation>
    <scope>NUCLEOTIDE SEQUENCE</scope>
    <source>
        <strain evidence="11">ChiW25-3613</strain>
    </source>
</reference>
<evidence type="ECO:0000256" key="4">
    <source>
        <dbReference type="ARBA" id="ARBA00022670"/>
    </source>
</evidence>
<dbReference type="InterPro" id="IPR023358">
    <property type="entry name" value="Peptidase_M18_dom2"/>
</dbReference>
<comment type="caution">
    <text evidence="11">The sequence shown here is derived from an EMBL/GenBank/DDBJ whole genome shotgun (WGS) entry which is preliminary data.</text>
</comment>
<gene>
    <name evidence="11" type="ORF">IAB90_06500</name>
</gene>
<dbReference type="PANTHER" id="PTHR28570:SF2">
    <property type="entry name" value="M18 FAMILY AMINOPEPTIDASE 1-RELATED"/>
    <property type="match status" value="1"/>
</dbReference>
<dbReference type="GO" id="GO:0008270">
    <property type="term" value="F:zinc ion binding"/>
    <property type="evidence" value="ECO:0007669"/>
    <property type="project" value="InterPro"/>
</dbReference>
<dbReference type="Proteomes" id="UP000824179">
    <property type="component" value="Unassembled WGS sequence"/>
</dbReference>
<evidence type="ECO:0000256" key="10">
    <source>
        <dbReference type="RuleBase" id="RU004387"/>
    </source>
</evidence>